<dbReference type="EMBL" id="SRXU01000005">
    <property type="protein sequence ID" value="TGX41491.1"/>
    <property type="molecule type" value="Genomic_DNA"/>
</dbReference>
<evidence type="ECO:0000256" key="1">
    <source>
        <dbReference type="SAM" id="Phobius"/>
    </source>
</evidence>
<keyword evidence="3" id="KW-1185">Reference proteome</keyword>
<gene>
    <name evidence="2" type="ORF">E5A74_12775</name>
</gene>
<keyword evidence="1" id="KW-0812">Transmembrane</keyword>
<dbReference type="AlphaFoldDB" id="A0A4S1WEQ0"/>
<dbReference type="RefSeq" id="WP_166745754.1">
    <property type="nucleotide sequence ID" value="NZ_JAASQM010000003.1"/>
</dbReference>
<proteinExistence type="predicted"/>
<evidence type="ECO:0000313" key="3">
    <source>
        <dbReference type="Proteomes" id="UP000309848"/>
    </source>
</evidence>
<feature type="transmembrane region" description="Helical" evidence="1">
    <location>
        <begin position="99"/>
        <end position="122"/>
    </location>
</feature>
<keyword evidence="1" id="KW-1133">Transmembrane helix</keyword>
<accession>A0A4S1WEQ0</accession>
<organism evidence="2 3">
    <name type="scientific">Sphingomonas naasensis</name>
    <dbReference type="NCBI Taxonomy" id="1344951"/>
    <lineage>
        <taxon>Bacteria</taxon>
        <taxon>Pseudomonadati</taxon>
        <taxon>Pseudomonadota</taxon>
        <taxon>Alphaproteobacteria</taxon>
        <taxon>Sphingomonadales</taxon>
        <taxon>Sphingomonadaceae</taxon>
        <taxon>Sphingomonas</taxon>
    </lineage>
</organism>
<comment type="caution">
    <text evidence="2">The sequence shown here is derived from an EMBL/GenBank/DDBJ whole genome shotgun (WGS) entry which is preliminary data.</text>
</comment>
<evidence type="ECO:0000313" key="2">
    <source>
        <dbReference type="EMBL" id="TGX41491.1"/>
    </source>
</evidence>
<keyword evidence="1" id="KW-0472">Membrane</keyword>
<feature type="transmembrane region" description="Helical" evidence="1">
    <location>
        <begin position="61"/>
        <end position="79"/>
    </location>
</feature>
<reference evidence="2 3" key="1">
    <citation type="submission" date="2019-04" db="EMBL/GenBank/DDBJ databases">
        <title>Sphingomonas psychrotolerans sp. nov., isolated from soil in the Tianshan Mountains, Xinjiang, China.</title>
        <authorList>
            <person name="Luo Y."/>
            <person name="Sheng H."/>
        </authorList>
    </citation>
    <scope>NUCLEOTIDE SEQUENCE [LARGE SCALE GENOMIC DNA]</scope>
    <source>
        <strain evidence="2 3">KIS18-15</strain>
    </source>
</reference>
<protein>
    <submittedName>
        <fullName evidence="2">Uncharacterized protein</fullName>
    </submittedName>
</protein>
<feature type="transmembrane region" description="Helical" evidence="1">
    <location>
        <begin position="29"/>
        <end position="49"/>
    </location>
</feature>
<dbReference type="Proteomes" id="UP000309848">
    <property type="component" value="Unassembled WGS sequence"/>
</dbReference>
<sequence>MAGITLLTADATLSSLAVAYDVAEKVTASAIAAWLAASFIPISSSALIWMMERRVDPRWRWLPHLLFIPAAIAVVRVGSSVYLRETGLLPDSMMTDFTLLAATGYLLLALVVHLGAFVAAAARATHKPNGG</sequence>
<name>A0A4S1WEQ0_9SPHN</name>